<dbReference type="AlphaFoldDB" id="A0A5D4NGV0"/>
<keyword evidence="4 5" id="KW-0472">Membrane</keyword>
<name>A0A5D4NGV0_9BACI</name>
<feature type="transmembrane region" description="Helical" evidence="5">
    <location>
        <begin position="277"/>
        <end position="294"/>
    </location>
</feature>
<dbReference type="Pfam" id="PF04932">
    <property type="entry name" value="Wzy_C"/>
    <property type="match status" value="1"/>
</dbReference>
<feature type="transmembrane region" description="Helical" evidence="5">
    <location>
        <begin position="301"/>
        <end position="322"/>
    </location>
</feature>
<evidence type="ECO:0000256" key="3">
    <source>
        <dbReference type="ARBA" id="ARBA00022989"/>
    </source>
</evidence>
<dbReference type="PANTHER" id="PTHR37422:SF23">
    <property type="entry name" value="TEICHURONIC ACID BIOSYNTHESIS PROTEIN TUAE"/>
    <property type="match status" value="1"/>
</dbReference>
<organism evidence="7 8">
    <name type="scientific">Rossellomorea vietnamensis</name>
    <dbReference type="NCBI Taxonomy" id="218284"/>
    <lineage>
        <taxon>Bacteria</taxon>
        <taxon>Bacillati</taxon>
        <taxon>Bacillota</taxon>
        <taxon>Bacilli</taxon>
        <taxon>Bacillales</taxon>
        <taxon>Bacillaceae</taxon>
        <taxon>Rossellomorea</taxon>
    </lineage>
</organism>
<feature type="transmembrane region" description="Helical" evidence="5">
    <location>
        <begin position="232"/>
        <end position="247"/>
    </location>
</feature>
<accession>A0A5D4NGV0</accession>
<dbReference type="OrthoDB" id="9255580at2"/>
<gene>
    <name evidence="7" type="ORF">FZC78_22745</name>
</gene>
<feature type="transmembrane region" description="Helical" evidence="5">
    <location>
        <begin position="69"/>
        <end position="89"/>
    </location>
</feature>
<keyword evidence="2 5" id="KW-0812">Transmembrane</keyword>
<feature type="transmembrane region" description="Helical" evidence="5">
    <location>
        <begin position="393"/>
        <end position="419"/>
    </location>
</feature>
<evidence type="ECO:0000313" key="7">
    <source>
        <dbReference type="EMBL" id="TYS12934.1"/>
    </source>
</evidence>
<feature type="transmembrane region" description="Helical" evidence="5">
    <location>
        <begin position="431"/>
        <end position="449"/>
    </location>
</feature>
<feature type="transmembrane region" description="Helical" evidence="5">
    <location>
        <begin position="151"/>
        <end position="172"/>
    </location>
</feature>
<dbReference type="RefSeq" id="WP_148942352.1">
    <property type="nucleotide sequence ID" value="NZ_VTEI01000027.1"/>
</dbReference>
<dbReference type="GO" id="GO:0016020">
    <property type="term" value="C:membrane"/>
    <property type="evidence" value="ECO:0007669"/>
    <property type="project" value="UniProtKB-SubCell"/>
</dbReference>
<feature type="transmembrane region" description="Helical" evidence="5">
    <location>
        <begin position="12"/>
        <end position="31"/>
    </location>
</feature>
<evidence type="ECO:0000256" key="5">
    <source>
        <dbReference type="SAM" id="Phobius"/>
    </source>
</evidence>
<evidence type="ECO:0000313" key="8">
    <source>
        <dbReference type="Proteomes" id="UP000322267"/>
    </source>
</evidence>
<keyword evidence="3 5" id="KW-1133">Transmembrane helix</keyword>
<dbReference type="InterPro" id="IPR051533">
    <property type="entry name" value="WaaL-like"/>
</dbReference>
<feature type="transmembrane region" description="Helical" evidence="5">
    <location>
        <begin position="95"/>
        <end position="113"/>
    </location>
</feature>
<keyword evidence="7" id="KW-0436">Ligase</keyword>
<proteinExistence type="predicted"/>
<feature type="transmembrane region" description="Helical" evidence="5">
    <location>
        <begin position="254"/>
        <end position="271"/>
    </location>
</feature>
<evidence type="ECO:0000256" key="4">
    <source>
        <dbReference type="ARBA" id="ARBA00023136"/>
    </source>
</evidence>
<evidence type="ECO:0000259" key="6">
    <source>
        <dbReference type="Pfam" id="PF04932"/>
    </source>
</evidence>
<dbReference type="PANTHER" id="PTHR37422">
    <property type="entry name" value="TEICHURONIC ACID BIOSYNTHESIS PROTEIN TUAE"/>
    <property type="match status" value="1"/>
</dbReference>
<feature type="transmembrane region" description="Helical" evidence="5">
    <location>
        <begin position="125"/>
        <end position="145"/>
    </location>
</feature>
<reference evidence="7 8" key="1">
    <citation type="submission" date="2019-08" db="EMBL/GenBank/DDBJ databases">
        <title>Bacillus genomes from the desert of Cuatro Cienegas, Coahuila.</title>
        <authorList>
            <person name="Olmedo-Alvarez G."/>
        </authorList>
    </citation>
    <scope>NUCLEOTIDE SEQUENCE [LARGE SCALE GENOMIC DNA]</scope>
    <source>
        <strain evidence="7 8">CH34_1T</strain>
    </source>
</reference>
<protein>
    <submittedName>
        <fullName evidence="7">O-antigen ligase family protein</fullName>
    </submittedName>
</protein>
<dbReference type="EMBL" id="VTEI01000027">
    <property type="protein sequence ID" value="TYS12934.1"/>
    <property type="molecule type" value="Genomic_DNA"/>
</dbReference>
<feature type="transmembrane region" description="Helical" evidence="5">
    <location>
        <begin position="43"/>
        <end position="62"/>
    </location>
</feature>
<feature type="transmembrane region" description="Helical" evidence="5">
    <location>
        <begin position="455"/>
        <end position="472"/>
    </location>
</feature>
<feature type="transmembrane region" description="Helical" evidence="5">
    <location>
        <begin position="179"/>
        <end position="198"/>
    </location>
</feature>
<sequence>MEYIKVKFKENLLFQILSSVALSILFFLALHVLGTSSLLNLDILLLGIGLLMAVGFAAFFLKGLHWEHVFLYLFIATSFLGAGILSVNVGPFSLFPYRLFFVLSLAIFIYQFLKGQARIYNSKVKFQLLFFYSWLGYGFISLLWAKSITEGIKYLILLFIGIALITLVNVYFTKRLQYLNLFYIWIIMTVVLIGIGLWNHFTRQHLAISTINTLPEHVQGVPTAVFVNQNDYAVFLSIGIFFFISFLKYSQNQYVKLANLAMIGLSLYLIYLTSSRASMLGLGVGLALYVFMHFRPKLKKFLILLGGIGAAVILVLFSGRVFSVLEKFKGEDFDPDNMGSTQIRINLTKNAFHFIGDTLGFGVGAGNSQVYLESYSAYFTRGIYKMHNWWLEIFSNFGVIIFVGYVLVFAVLIVSFYRFWKQTDDSVEKMIAEALLFSLITFIPASISPSSVSNLFFHWVLIAFSIGFLNYIRNKPTFRSRVN</sequence>
<dbReference type="Proteomes" id="UP000322267">
    <property type="component" value="Unassembled WGS sequence"/>
</dbReference>
<evidence type="ECO:0000256" key="1">
    <source>
        <dbReference type="ARBA" id="ARBA00004141"/>
    </source>
</evidence>
<dbReference type="InterPro" id="IPR007016">
    <property type="entry name" value="O-antigen_ligase-rel_domated"/>
</dbReference>
<feature type="domain" description="O-antigen ligase-related" evidence="6">
    <location>
        <begin position="263"/>
        <end position="405"/>
    </location>
</feature>
<dbReference type="GO" id="GO:0016874">
    <property type="term" value="F:ligase activity"/>
    <property type="evidence" value="ECO:0007669"/>
    <property type="project" value="UniProtKB-KW"/>
</dbReference>
<comment type="caution">
    <text evidence="7">The sequence shown here is derived from an EMBL/GenBank/DDBJ whole genome shotgun (WGS) entry which is preliminary data.</text>
</comment>
<comment type="subcellular location">
    <subcellularLocation>
        <location evidence="1">Membrane</location>
        <topology evidence="1">Multi-pass membrane protein</topology>
    </subcellularLocation>
</comment>
<evidence type="ECO:0000256" key="2">
    <source>
        <dbReference type="ARBA" id="ARBA00022692"/>
    </source>
</evidence>